<evidence type="ECO:0000256" key="1">
    <source>
        <dbReference type="ARBA" id="ARBA00022448"/>
    </source>
</evidence>
<evidence type="ECO:0000256" key="6">
    <source>
        <dbReference type="ARBA" id="ARBA00023065"/>
    </source>
</evidence>
<keyword evidence="8 12" id="KW-0066">ATP synthesis</keyword>
<reference evidence="15" key="1">
    <citation type="journal article" date="2020" name="mSystems">
        <title>Genome- and Community-Level Interaction Insights into Carbon Utilization and Element Cycling Functions of Hydrothermarchaeota in Hydrothermal Sediment.</title>
        <authorList>
            <person name="Zhou Z."/>
            <person name="Liu Y."/>
            <person name="Xu W."/>
            <person name="Pan J."/>
            <person name="Luo Z.H."/>
            <person name="Li M."/>
        </authorList>
    </citation>
    <scope>NUCLEOTIDE SEQUENCE [LARGE SCALE GENOMIC DNA]</scope>
    <source>
        <strain evidence="15">SpSt-114</strain>
    </source>
</reference>
<evidence type="ECO:0000256" key="2">
    <source>
        <dbReference type="ARBA" id="ARBA00022547"/>
    </source>
</evidence>
<sequence>MAEGHHTIELVWKGLNILLFLAIVYYFGRKHISQAFEGFFSKLTEGLESSERELKEAKETLERAKAEYEDAKRRHTEQIELAKQTAQQMKEEELKRVEEVASRIKEKAKETIELETKRAKEELLRFGMRQAKELALQRLFQDFENPDIQKKYAEKMLRKLEVQK</sequence>
<dbReference type="GO" id="GO:0005886">
    <property type="term" value="C:plasma membrane"/>
    <property type="evidence" value="ECO:0007669"/>
    <property type="project" value="UniProtKB-SubCell"/>
</dbReference>
<keyword evidence="2 12" id="KW-0138">CF(0)</keyword>
<dbReference type="EMBL" id="DSAC01000102">
    <property type="protein sequence ID" value="HHO74598.1"/>
    <property type="molecule type" value="Genomic_DNA"/>
</dbReference>
<dbReference type="GO" id="GO:0012505">
    <property type="term" value="C:endomembrane system"/>
    <property type="evidence" value="ECO:0007669"/>
    <property type="project" value="UniProtKB-SubCell"/>
</dbReference>
<evidence type="ECO:0000256" key="4">
    <source>
        <dbReference type="ARBA" id="ARBA00022781"/>
    </source>
</evidence>
<evidence type="ECO:0000256" key="12">
    <source>
        <dbReference type="HAMAP-Rule" id="MF_01398"/>
    </source>
</evidence>
<keyword evidence="6 12" id="KW-0406">Ion transport</keyword>
<feature type="coiled-coil region" evidence="14">
    <location>
        <begin position="40"/>
        <end position="114"/>
    </location>
</feature>
<dbReference type="InterPro" id="IPR002146">
    <property type="entry name" value="ATP_synth_b/b'su_bac/chlpt"/>
</dbReference>
<keyword evidence="14" id="KW-0175">Coiled coil</keyword>
<name>A0A7C5X4X1_9AQUI</name>
<evidence type="ECO:0000256" key="7">
    <source>
        <dbReference type="ARBA" id="ARBA00023136"/>
    </source>
</evidence>
<dbReference type="AlphaFoldDB" id="A0A7C5X4X1"/>
<comment type="function">
    <text evidence="10">Component of the F(0) channel, it forms part of the peripheral stalk, linking F(1) to F(0). The b'-subunit is a diverged and duplicated form of b found in plants and photosynthetic bacteria.</text>
</comment>
<dbReference type="PANTHER" id="PTHR34264">
    <property type="entry name" value="ATP SYNTHASE SUBUNIT B, CHLOROPLASTIC"/>
    <property type="match status" value="1"/>
</dbReference>
<comment type="subunit">
    <text evidence="12">F-type ATPases have 2 components, F(1) - the catalytic core - and F(0) - the membrane proton channel. F(1) has five subunits: alpha(3), beta(3), gamma(1), delta(1), epsilon(1). F(0) has three main subunits: a(1), b(2) and c(10-14). The alpha and beta chains form an alternating ring which encloses part of the gamma chain. F(1) is attached to F(0) by a central stalk formed by the gamma and epsilon chains, while a peripheral stalk is formed by the delta and b chains.</text>
</comment>
<proteinExistence type="inferred from homology"/>
<keyword evidence="1 12" id="KW-0813">Transport</keyword>
<dbReference type="HAMAP" id="MF_01398">
    <property type="entry name" value="ATP_synth_b_bprime"/>
    <property type="match status" value="1"/>
</dbReference>
<keyword evidence="5 12" id="KW-1133">Transmembrane helix</keyword>
<comment type="caution">
    <text evidence="15">The sequence shown here is derived from an EMBL/GenBank/DDBJ whole genome shotgun (WGS) entry which is preliminary data.</text>
</comment>
<dbReference type="GO" id="GO:0046933">
    <property type="term" value="F:proton-transporting ATP synthase activity, rotational mechanism"/>
    <property type="evidence" value="ECO:0007669"/>
    <property type="project" value="UniProtKB-UniRule"/>
</dbReference>
<keyword evidence="7 12" id="KW-0472">Membrane</keyword>
<evidence type="ECO:0000256" key="14">
    <source>
        <dbReference type="SAM" id="Coils"/>
    </source>
</evidence>
<organism evidence="15">
    <name type="scientific">Thermocrinis ruber</name>
    <dbReference type="NCBI Taxonomy" id="75906"/>
    <lineage>
        <taxon>Bacteria</taxon>
        <taxon>Pseudomonadati</taxon>
        <taxon>Aquificota</taxon>
        <taxon>Aquificia</taxon>
        <taxon>Aquificales</taxon>
        <taxon>Aquificaceae</taxon>
        <taxon>Thermocrinis</taxon>
    </lineage>
</organism>
<evidence type="ECO:0000256" key="9">
    <source>
        <dbReference type="ARBA" id="ARBA00025198"/>
    </source>
</evidence>
<evidence type="ECO:0000256" key="3">
    <source>
        <dbReference type="ARBA" id="ARBA00022692"/>
    </source>
</evidence>
<keyword evidence="12" id="KW-1003">Cell membrane</keyword>
<dbReference type="CDD" id="cd06503">
    <property type="entry name" value="ATP-synt_Fo_b"/>
    <property type="match status" value="1"/>
</dbReference>
<comment type="similarity">
    <text evidence="12 13">Belongs to the ATPase B chain family.</text>
</comment>
<evidence type="ECO:0000256" key="8">
    <source>
        <dbReference type="ARBA" id="ARBA00023310"/>
    </source>
</evidence>
<gene>
    <name evidence="12" type="primary">atpF</name>
    <name evidence="15" type="ORF">ENN04_08230</name>
</gene>
<evidence type="ECO:0000256" key="10">
    <source>
        <dbReference type="ARBA" id="ARBA00025614"/>
    </source>
</evidence>
<feature type="transmembrane region" description="Helical" evidence="12">
    <location>
        <begin position="12"/>
        <end position="28"/>
    </location>
</feature>
<comment type="function">
    <text evidence="9 12">F(1)F(0) ATP synthase produces ATP from ADP in the presence of a proton or sodium gradient. F-type ATPases consist of two structural domains, F(1) containing the extramembraneous catalytic core and F(0) containing the membrane proton channel, linked together by a central stalk and a peripheral stalk. During catalysis, ATP synthesis in the catalytic domain of F(1) is coupled via a rotary mechanism of the central stalk subunits to proton translocation.</text>
</comment>
<evidence type="ECO:0000256" key="5">
    <source>
        <dbReference type="ARBA" id="ARBA00022989"/>
    </source>
</evidence>
<keyword evidence="4 12" id="KW-0375">Hydrogen ion transport</keyword>
<evidence type="ECO:0000313" key="15">
    <source>
        <dbReference type="EMBL" id="HHO74598.1"/>
    </source>
</evidence>
<evidence type="ECO:0000256" key="13">
    <source>
        <dbReference type="RuleBase" id="RU003848"/>
    </source>
</evidence>
<accession>A0A7C5X4X1</accession>
<comment type="subcellular location">
    <subcellularLocation>
        <location evidence="12">Cell membrane</location>
        <topology evidence="12">Single-pass membrane protein</topology>
    </subcellularLocation>
    <subcellularLocation>
        <location evidence="11">Endomembrane system</location>
        <topology evidence="11">Single-pass membrane protein</topology>
    </subcellularLocation>
</comment>
<keyword evidence="3 12" id="KW-0812">Transmembrane</keyword>
<protein>
    <recommendedName>
        <fullName evidence="12">ATP synthase subunit b</fullName>
    </recommendedName>
    <alternativeName>
        <fullName evidence="12">ATP synthase F(0) sector subunit b</fullName>
    </alternativeName>
    <alternativeName>
        <fullName evidence="12">ATPase subunit I</fullName>
    </alternativeName>
    <alternativeName>
        <fullName evidence="12">F-type ATPase subunit b</fullName>
        <shortName evidence="12">F-ATPase subunit b</shortName>
    </alternativeName>
</protein>
<dbReference type="GO" id="GO:0045259">
    <property type="term" value="C:proton-transporting ATP synthase complex"/>
    <property type="evidence" value="ECO:0007669"/>
    <property type="project" value="UniProtKB-KW"/>
</dbReference>
<dbReference type="PANTHER" id="PTHR34264:SF3">
    <property type="entry name" value="ATP SYNTHASE SUBUNIT B, CHLOROPLASTIC"/>
    <property type="match status" value="1"/>
</dbReference>
<evidence type="ECO:0000256" key="11">
    <source>
        <dbReference type="ARBA" id="ARBA00037847"/>
    </source>
</evidence>
<dbReference type="Pfam" id="PF00430">
    <property type="entry name" value="ATP-synt_B"/>
    <property type="match status" value="1"/>
</dbReference>